<gene>
    <name evidence="2" type="primary">23</name>
    <name evidence="2" type="ORF">SEA_BANTAM_23</name>
</gene>
<dbReference type="InterPro" id="IPR004211">
    <property type="entry name" value="Endonuclease_7"/>
</dbReference>
<dbReference type="GeneID" id="29080287"/>
<dbReference type="InterPro" id="IPR038563">
    <property type="entry name" value="Endonuclease_7_sf"/>
</dbReference>
<evidence type="ECO:0000256" key="1">
    <source>
        <dbReference type="SAM" id="MobiDB-lite"/>
    </source>
</evidence>
<feature type="region of interest" description="Disordered" evidence="1">
    <location>
        <begin position="1"/>
        <end position="20"/>
    </location>
</feature>
<dbReference type="Pfam" id="PF02945">
    <property type="entry name" value="Endonuclease_7"/>
    <property type="match status" value="1"/>
</dbReference>
<evidence type="ECO:0000313" key="3">
    <source>
        <dbReference type="Proteomes" id="UP000202170"/>
    </source>
</evidence>
<dbReference type="InterPro" id="IPR044925">
    <property type="entry name" value="His-Me_finger_sf"/>
</dbReference>
<evidence type="ECO:0000313" key="2">
    <source>
        <dbReference type="EMBL" id="AOE43713.1"/>
    </source>
</evidence>
<dbReference type="KEGG" id="vg:29080287"/>
<keyword evidence="2" id="KW-0255">Endonuclease</keyword>
<protein>
    <submittedName>
        <fullName evidence="2">Endonuclease VII</fullName>
    </submittedName>
</protein>
<dbReference type="Gene3D" id="3.40.1800.10">
    <property type="entry name" value="His-Me finger endonucleases"/>
    <property type="match status" value="1"/>
</dbReference>
<sequence length="153" mass="17165">MPAPKSRSCNHCGGTWTRSSRSEPLRLCTECRSSHHWCTGCQIAHPHSAFTRRIGQPSGLSKYCRSCERQQKLLARYGITTERFNTLVEEQRSICPVCDEKQDPKDFVVDHDHATGEIRGLLCGNCNVAIGHLKDNPANALRAGRYLERSRAA</sequence>
<keyword evidence="3" id="KW-1185">Reference proteome</keyword>
<dbReference type="Proteomes" id="UP000202170">
    <property type="component" value="Segment"/>
</dbReference>
<dbReference type="RefSeq" id="YP_009287492.1">
    <property type="nucleotide sequence ID" value="NC_031074.1"/>
</dbReference>
<dbReference type="GO" id="GO:0004519">
    <property type="term" value="F:endonuclease activity"/>
    <property type="evidence" value="ECO:0007669"/>
    <property type="project" value="UniProtKB-KW"/>
</dbReference>
<dbReference type="OrthoDB" id="27676at10239"/>
<organism evidence="2 3">
    <name type="scientific">Gordonia phage Bantam</name>
    <dbReference type="NCBI Taxonomy" id="1887641"/>
    <lineage>
        <taxon>Viruses</taxon>
        <taxon>Duplodnaviria</taxon>
        <taxon>Heunggongvirae</taxon>
        <taxon>Uroviricota</taxon>
        <taxon>Caudoviricetes</taxon>
        <taxon>Bantamvirus</taxon>
        <taxon>Bantamvirus bantam</taxon>
    </lineage>
</organism>
<keyword evidence="2" id="KW-0540">Nuclease</keyword>
<dbReference type="SUPFAM" id="SSF54060">
    <property type="entry name" value="His-Me finger endonucleases"/>
    <property type="match status" value="1"/>
</dbReference>
<dbReference type="EMBL" id="KX557272">
    <property type="protein sequence ID" value="AOE43713.1"/>
    <property type="molecule type" value="Genomic_DNA"/>
</dbReference>
<accession>A0A1B3AY85</accession>
<proteinExistence type="predicted"/>
<reference evidence="3" key="1">
    <citation type="submission" date="2016-07" db="EMBL/GenBank/DDBJ databases">
        <authorList>
            <person name="Florea S."/>
            <person name="Webb J.S."/>
            <person name="Jaromczyk J."/>
            <person name="Schardl C.L."/>
        </authorList>
    </citation>
    <scope>NUCLEOTIDE SEQUENCE [LARGE SCALE GENOMIC DNA]</scope>
</reference>
<keyword evidence="2" id="KW-0378">Hydrolase</keyword>
<name>A0A1B3AY85_9CAUD</name>